<evidence type="ECO:0000313" key="5">
    <source>
        <dbReference type="Proteomes" id="UP000676565"/>
    </source>
</evidence>
<evidence type="ECO:0000256" key="1">
    <source>
        <dbReference type="SAM" id="Coils"/>
    </source>
</evidence>
<keyword evidence="1" id="KW-0175">Coiled coil</keyword>
<dbReference type="InterPro" id="IPR013783">
    <property type="entry name" value="Ig-like_fold"/>
</dbReference>
<dbReference type="EMBL" id="JAGKQQ010000001">
    <property type="protein sequence ID" value="MBP3957709.1"/>
    <property type="molecule type" value="Genomic_DNA"/>
</dbReference>
<feature type="chain" id="PRO_5046582074" description="Thioredoxin domain-containing protein" evidence="2">
    <location>
        <begin position="29"/>
        <end position="605"/>
    </location>
</feature>
<dbReference type="RefSeq" id="WP_210657026.1">
    <property type="nucleotide sequence ID" value="NZ_JAGKQQ010000001.1"/>
</dbReference>
<feature type="domain" description="Thioredoxin" evidence="3">
    <location>
        <begin position="334"/>
        <end position="460"/>
    </location>
</feature>
<evidence type="ECO:0000259" key="3">
    <source>
        <dbReference type="PROSITE" id="PS51352"/>
    </source>
</evidence>
<organism evidence="4 5">
    <name type="scientific">Gemmata palustris</name>
    <dbReference type="NCBI Taxonomy" id="2822762"/>
    <lineage>
        <taxon>Bacteria</taxon>
        <taxon>Pseudomonadati</taxon>
        <taxon>Planctomycetota</taxon>
        <taxon>Planctomycetia</taxon>
        <taxon>Gemmatales</taxon>
        <taxon>Gemmataceae</taxon>
        <taxon>Gemmata</taxon>
    </lineage>
</organism>
<dbReference type="InterPro" id="IPR036249">
    <property type="entry name" value="Thioredoxin-like_sf"/>
</dbReference>
<keyword evidence="5" id="KW-1185">Reference proteome</keyword>
<accession>A0ABS5BVJ5</accession>
<feature type="signal peptide" evidence="2">
    <location>
        <begin position="1"/>
        <end position="28"/>
    </location>
</feature>
<evidence type="ECO:0000313" key="4">
    <source>
        <dbReference type="EMBL" id="MBP3957709.1"/>
    </source>
</evidence>
<proteinExistence type="predicted"/>
<keyword evidence="2" id="KW-0732">Signal</keyword>
<dbReference type="Gene3D" id="2.60.40.10">
    <property type="entry name" value="Immunoglobulins"/>
    <property type="match status" value="1"/>
</dbReference>
<evidence type="ECO:0000256" key="2">
    <source>
        <dbReference type="SAM" id="SignalP"/>
    </source>
</evidence>
<dbReference type="PROSITE" id="PS51352">
    <property type="entry name" value="THIOREDOXIN_2"/>
    <property type="match status" value="1"/>
</dbReference>
<protein>
    <recommendedName>
        <fullName evidence="3">Thioredoxin domain-containing protein</fullName>
    </recommendedName>
</protein>
<comment type="caution">
    <text evidence="4">The sequence shown here is derived from an EMBL/GenBank/DDBJ whole genome shotgun (WGS) entry which is preliminary data.</text>
</comment>
<reference evidence="4 5" key="1">
    <citation type="submission" date="2021-04" db="EMBL/GenBank/DDBJ databases">
        <authorList>
            <person name="Ivanova A."/>
        </authorList>
    </citation>
    <scope>NUCLEOTIDE SEQUENCE [LARGE SCALE GENOMIC DNA]</scope>
    <source>
        <strain evidence="4 5">G18</strain>
    </source>
</reference>
<sequence>MLRRVLFALAGVAVAALLATDRTPKALAAEGSVAGNWQLSTVTAGGESTVCILKIETNAGKPSVVVLAGPPNTETTVSDVRVTDKTVALNVKLVRTVGTRQVPTDYAFVGVRGADGKVILGSTGTDTLRTRAKLTATDKDKLEGELFVRTPLPEPMTKLQQLNSRAATAQNKMVQEKDQEKRKELQKEFLEVRKEVEEKIPGLYKEVVEKHADTLSAADAAVNLLAMSARTKLTADEATKLVQIVQKQGAPYGPLFTGVTLARVAETLAAQTGLEPVALAAIEPSAKALTQDDSAAVRSTILSAYQLALTKSGKSDAAKVVAAELVKLELVLDAEYVKTVPPFKPTAFTGRKDKSANQVAVMELFTGAQCPPCVAADVAFDALQKSYKPTDLLLIQYHLHIPGPDPLTNADTVARAKFYNVNSTPNTFFNGKAAASGGGFMPNAESKFAQYRGVIDPLLEKTVETKVGGRATRSGDKIDIAVEVTEGAGDDLKLRLLLVEENIKYVGGNRLRFHHQVVRAMPGGVDGVAIKDKAFKQTVTADLGDVRKDLTKYLDEYAKTRAFPKPDRPMDLKALKVIALVQNDKTKEIIQAAQIEIEGKVVGGQ</sequence>
<dbReference type="InterPro" id="IPR013766">
    <property type="entry name" value="Thioredoxin_domain"/>
</dbReference>
<gene>
    <name evidence="4" type="ORF">J8F10_20860</name>
</gene>
<dbReference type="Proteomes" id="UP000676565">
    <property type="component" value="Unassembled WGS sequence"/>
</dbReference>
<dbReference type="SUPFAM" id="SSF52833">
    <property type="entry name" value="Thioredoxin-like"/>
    <property type="match status" value="1"/>
</dbReference>
<feature type="coiled-coil region" evidence="1">
    <location>
        <begin position="159"/>
        <end position="195"/>
    </location>
</feature>
<name>A0ABS5BVJ5_9BACT</name>